<dbReference type="EMBL" id="CP002432">
    <property type="protein sequence ID" value="ADU65655.1"/>
    <property type="molecule type" value="Genomic_DNA"/>
</dbReference>
<dbReference type="KEGG" id="din:Selin_0915"/>
<gene>
    <name evidence="1" type="ordered locus">Selin_0915</name>
</gene>
<dbReference type="eggNOG" id="ENOG502ZEHS">
    <property type="taxonomic scope" value="Bacteria"/>
</dbReference>
<proteinExistence type="predicted"/>
<dbReference type="STRING" id="653733.Selin_0915"/>
<dbReference type="OrthoDB" id="5402407at2"/>
<evidence type="ECO:0000313" key="2">
    <source>
        <dbReference type="Proteomes" id="UP000002572"/>
    </source>
</evidence>
<dbReference type="Proteomes" id="UP000002572">
    <property type="component" value="Chromosome"/>
</dbReference>
<dbReference type="RefSeq" id="WP_013505541.1">
    <property type="nucleotide sequence ID" value="NC_014836.1"/>
</dbReference>
<evidence type="ECO:0000313" key="1">
    <source>
        <dbReference type="EMBL" id="ADU65655.1"/>
    </source>
</evidence>
<dbReference type="NCBIfam" id="NF045727">
    <property type="entry name" value="GSU3529_fam"/>
    <property type="match status" value="1"/>
</dbReference>
<reference evidence="1 2" key="1">
    <citation type="submission" date="2010-12" db="EMBL/GenBank/DDBJ databases">
        <title>Complete sequence of Desulfurispirillum indicum S5.</title>
        <authorList>
            <consortium name="US DOE Joint Genome Institute"/>
            <person name="Lucas S."/>
            <person name="Copeland A."/>
            <person name="Lapidus A."/>
            <person name="Cheng J.-F."/>
            <person name="Goodwin L."/>
            <person name="Pitluck S."/>
            <person name="Chertkov O."/>
            <person name="Held B."/>
            <person name="Detter J.C."/>
            <person name="Han C."/>
            <person name="Tapia R."/>
            <person name="Land M."/>
            <person name="Hauser L."/>
            <person name="Kyrpides N."/>
            <person name="Ivanova N."/>
            <person name="Mikhailova N."/>
            <person name="Haggblom M."/>
            <person name="Rauschenbach I."/>
            <person name="Bini E."/>
            <person name="Woyke T."/>
        </authorList>
    </citation>
    <scope>NUCLEOTIDE SEQUENCE [LARGE SCALE GENOMIC DNA]</scope>
    <source>
        <strain evidence="2">ATCC BAA-1389 / DSM 22839 / S5</strain>
    </source>
</reference>
<organism evidence="1 2">
    <name type="scientific">Desulfurispirillum indicum (strain ATCC BAA-1389 / DSM 22839 / S5)</name>
    <dbReference type="NCBI Taxonomy" id="653733"/>
    <lineage>
        <taxon>Bacteria</taxon>
        <taxon>Pseudomonadati</taxon>
        <taxon>Chrysiogenota</taxon>
        <taxon>Chrysiogenia</taxon>
        <taxon>Chrysiogenales</taxon>
        <taxon>Chrysiogenaceae</taxon>
        <taxon>Desulfurispirillum</taxon>
    </lineage>
</organism>
<dbReference type="InParanoid" id="E6W2S1"/>
<name>E6W2S1_DESIS</name>
<dbReference type="HOGENOM" id="CLU_191331_0_0_0"/>
<dbReference type="AlphaFoldDB" id="E6W2S1"/>
<accession>E6W2S1</accession>
<protein>
    <submittedName>
        <fullName evidence="1">Uncharacterized protein</fullName>
    </submittedName>
</protein>
<keyword evidence="2" id="KW-1185">Reference proteome</keyword>
<sequence>MDFFRDLEKQTRIAQKERDFPDFLTCHIETILQKPEEYAHKEDEIILLTEQIALYETYAQTGYLGRGMTAGNIKETLKTIFEVNKL</sequence>